<protein>
    <recommendedName>
        <fullName evidence="7">Bacterial transcriptional activator domain-containing protein</fullName>
    </recommendedName>
</protein>
<comment type="similarity">
    <text evidence="1">Belongs to the AfsR/DnrI/RedD regulatory family.</text>
</comment>
<comment type="caution">
    <text evidence="5">The sequence shown here is derived from an EMBL/GenBank/DDBJ whole genome shotgun (WGS) entry which is preliminary data.</text>
</comment>
<dbReference type="Gene3D" id="3.40.50.300">
    <property type="entry name" value="P-loop containing nucleotide triphosphate hydrolases"/>
    <property type="match status" value="1"/>
</dbReference>
<dbReference type="InterPro" id="IPR001867">
    <property type="entry name" value="OmpR/PhoB-type_DNA-bd"/>
</dbReference>
<dbReference type="GO" id="GO:0006355">
    <property type="term" value="P:regulation of DNA-templated transcription"/>
    <property type="evidence" value="ECO:0007669"/>
    <property type="project" value="InterPro"/>
</dbReference>
<sequence>MASPAPSAPTVRLLGPVVLHVDGAEVSLPGATSRALVAALTLAAPSPRSVDALADDVWGDDRPQNPRGALQTLVSRVRAAAGPELIRSDAAGYAFTASSDLARAGELRDAALRLPGADPARLALVDEALALWHGDAGADLDDVPVAAALVDEATALRRTLEVIRAETLTAVGRAAEAAVDLASLAAAHPYDERLHAAWMTALAADGQTTEALAVFAALRARLRDDLGASPGPEAADLNARLLRGEVTARPARVRIGLRAAPNELIGRAADLAAVDALLARSRLVTVLGVGGLGKTRLAQAVAAGSSASAVIVVPLAGVRNDDDVPIAIADALGVTETSRGARLSDTAPRPDLRARTVAQLADRATLLVLDNCEQVIDGVASWTADVLASVPGLRVLATSRTPLAIAGEAVYPLAPLAAEPRDDDTPPDAAGIPLDGADAPVGDAVRLFVERARAARPDARLSLDVVRRLCDRLDGIPLAIELAAARVRTMTPEQIEARLENRFALLTGGDRSAPVRHRTLEAVIEWSWDLLDPEARRALAALSPLPAGFSAATAAGVLREPFADDVLDRLVSQSLLIVADDPQTGDVRFRMLETVREFGLARLSASGPGALAEAWAAVVAWAVGFAASRVDDAFAPEVFRQIRAEQDNLVVVLRRALADGDDPTATVLFAVLCQTWVARGSLAELQALGEQSVEAAVRVDERRVPVTPLVSVLIMAAVVGAFTGDRRTARLVARVRVLRRRHPDLPPLLTAIADLLPVLGRLERIPAALEALRTDPDPRRAVVGEAILSQYAENEGDPIAGAAAARRGWELAQKHDMVWLGTMLATSAAQLASQSAHPREALQWLERAGAGAAVFGADDIARQETWMRAGNLLGVGRVDEARALFAELAGMRELTDDGLEMASIGWFGLAEADRVEGDTATSVAHYERAMSWFGTGAQRGSPWYLMAMAGFVSAAVFDRSLPPERTARWATRLRTRALATRRVRPAYVDRPVLGTVLCGWSAWALESSDAALRRRGVEALALAQVLGGRQDLPSLHHDVHVRHALLRAGRDAVAAAQQKASGLSADERVERAVAVLTEREEPADSP</sequence>
<dbReference type="GO" id="GO:0003677">
    <property type="term" value="F:DNA binding"/>
    <property type="evidence" value="ECO:0007669"/>
    <property type="project" value="UniProtKB-KW"/>
</dbReference>
<reference evidence="5 6" key="1">
    <citation type="submission" date="2014-11" db="EMBL/GenBank/DDBJ databases">
        <title>Genome sequence of Microbacterium mangrovi MUSC 115(T).</title>
        <authorList>
            <person name="Lee L.-H."/>
        </authorList>
    </citation>
    <scope>NUCLEOTIDE SEQUENCE [LARGE SCALE GENOMIC DNA]</scope>
    <source>
        <strain evidence="5 6">MUSC 115</strain>
    </source>
</reference>
<organism evidence="5 6">
    <name type="scientific">Microbacterium mangrovi</name>
    <dbReference type="NCBI Taxonomy" id="1348253"/>
    <lineage>
        <taxon>Bacteria</taxon>
        <taxon>Bacillati</taxon>
        <taxon>Actinomycetota</taxon>
        <taxon>Actinomycetes</taxon>
        <taxon>Micrococcales</taxon>
        <taxon>Microbacteriaceae</taxon>
        <taxon>Microbacterium</taxon>
    </lineage>
</organism>
<dbReference type="RefSeq" id="WP_039395492.1">
    <property type="nucleotide sequence ID" value="NZ_JTDK01000002.1"/>
</dbReference>
<dbReference type="CDD" id="cd15831">
    <property type="entry name" value="BTAD"/>
    <property type="match status" value="1"/>
</dbReference>
<dbReference type="SUPFAM" id="SSF52540">
    <property type="entry name" value="P-loop containing nucleoside triphosphate hydrolases"/>
    <property type="match status" value="1"/>
</dbReference>
<evidence type="ECO:0000259" key="4">
    <source>
        <dbReference type="SMART" id="SM01043"/>
    </source>
</evidence>
<evidence type="ECO:0000313" key="5">
    <source>
        <dbReference type="EMBL" id="KHK99549.1"/>
    </source>
</evidence>
<dbReference type="PANTHER" id="PTHR47691">
    <property type="entry name" value="REGULATOR-RELATED"/>
    <property type="match status" value="1"/>
</dbReference>
<dbReference type="GO" id="GO:0000160">
    <property type="term" value="P:phosphorelay signal transduction system"/>
    <property type="evidence" value="ECO:0007669"/>
    <property type="project" value="InterPro"/>
</dbReference>
<dbReference type="Gene3D" id="1.25.40.10">
    <property type="entry name" value="Tetratricopeptide repeat domain"/>
    <property type="match status" value="1"/>
</dbReference>
<name>A0A0B2A7Q9_9MICO</name>
<dbReference type="PANTHER" id="PTHR47691:SF3">
    <property type="entry name" value="HTH-TYPE TRANSCRIPTIONAL REGULATOR RV0890C-RELATED"/>
    <property type="match status" value="1"/>
</dbReference>
<evidence type="ECO:0008006" key="7">
    <source>
        <dbReference type="Google" id="ProtNLM"/>
    </source>
</evidence>
<dbReference type="Proteomes" id="UP000031030">
    <property type="component" value="Unassembled WGS sequence"/>
</dbReference>
<dbReference type="OrthoDB" id="9812579at2"/>
<keyword evidence="6" id="KW-1185">Reference proteome</keyword>
<keyword evidence="2" id="KW-0238">DNA-binding</keyword>
<evidence type="ECO:0000313" key="6">
    <source>
        <dbReference type="Proteomes" id="UP000031030"/>
    </source>
</evidence>
<dbReference type="STRING" id="1348253.LK09_02705"/>
<dbReference type="InterPro" id="IPR027417">
    <property type="entry name" value="P-loop_NTPase"/>
</dbReference>
<gene>
    <name evidence="5" type="ORF">LK09_02705</name>
</gene>
<dbReference type="InterPro" id="IPR036388">
    <property type="entry name" value="WH-like_DNA-bd_sf"/>
</dbReference>
<dbReference type="InterPro" id="IPR005158">
    <property type="entry name" value="BTAD"/>
</dbReference>
<dbReference type="Gene3D" id="1.10.10.10">
    <property type="entry name" value="Winged helix-like DNA-binding domain superfamily/Winged helix DNA-binding domain"/>
    <property type="match status" value="1"/>
</dbReference>
<dbReference type="SMART" id="SM01043">
    <property type="entry name" value="BTAD"/>
    <property type="match status" value="1"/>
</dbReference>
<dbReference type="Pfam" id="PF03704">
    <property type="entry name" value="BTAD"/>
    <property type="match status" value="1"/>
</dbReference>
<dbReference type="PRINTS" id="PR00364">
    <property type="entry name" value="DISEASERSIST"/>
</dbReference>
<feature type="domain" description="Bacterial transcriptional activator" evidence="4">
    <location>
        <begin position="99"/>
        <end position="242"/>
    </location>
</feature>
<accession>A0A0B2A7Q9</accession>
<evidence type="ECO:0000259" key="3">
    <source>
        <dbReference type="SMART" id="SM00862"/>
    </source>
</evidence>
<dbReference type="InterPro" id="IPR011990">
    <property type="entry name" value="TPR-like_helical_dom_sf"/>
</dbReference>
<dbReference type="EMBL" id="JTDK01000002">
    <property type="protein sequence ID" value="KHK99549.1"/>
    <property type="molecule type" value="Genomic_DNA"/>
</dbReference>
<dbReference type="SMART" id="SM00862">
    <property type="entry name" value="Trans_reg_C"/>
    <property type="match status" value="1"/>
</dbReference>
<evidence type="ECO:0000256" key="2">
    <source>
        <dbReference type="ARBA" id="ARBA00023125"/>
    </source>
</evidence>
<dbReference type="SUPFAM" id="SSF46894">
    <property type="entry name" value="C-terminal effector domain of the bipartite response regulators"/>
    <property type="match status" value="1"/>
</dbReference>
<evidence type="ECO:0000256" key="1">
    <source>
        <dbReference type="ARBA" id="ARBA00005820"/>
    </source>
</evidence>
<proteinExistence type="inferred from homology"/>
<feature type="domain" description="OmpR/PhoB-type" evidence="3">
    <location>
        <begin position="23"/>
        <end position="95"/>
    </location>
</feature>
<dbReference type="InterPro" id="IPR016032">
    <property type="entry name" value="Sig_transdc_resp-reg_C-effctor"/>
</dbReference>
<dbReference type="AlphaFoldDB" id="A0A0B2A7Q9"/>
<dbReference type="SUPFAM" id="SSF48452">
    <property type="entry name" value="TPR-like"/>
    <property type="match status" value="1"/>
</dbReference>